<dbReference type="OrthoDB" id="8688418at2"/>
<dbReference type="PANTHER" id="PTHR30055:SF226">
    <property type="entry name" value="HTH-TYPE TRANSCRIPTIONAL REGULATOR PKSA"/>
    <property type="match status" value="1"/>
</dbReference>
<dbReference type="AlphaFoldDB" id="A0A386ZIY7"/>
<gene>
    <name evidence="5" type="ORF">D7D52_31065</name>
</gene>
<dbReference type="RefSeq" id="WP_120742057.1">
    <property type="nucleotide sequence ID" value="NZ_CP032568.1"/>
</dbReference>
<organism evidence="5 6">
    <name type="scientific">Nocardia yunnanensis</name>
    <dbReference type="NCBI Taxonomy" id="2382165"/>
    <lineage>
        <taxon>Bacteria</taxon>
        <taxon>Bacillati</taxon>
        <taxon>Actinomycetota</taxon>
        <taxon>Actinomycetes</taxon>
        <taxon>Mycobacteriales</taxon>
        <taxon>Nocardiaceae</taxon>
        <taxon>Nocardia</taxon>
    </lineage>
</organism>
<feature type="domain" description="HTH tetR-type" evidence="4">
    <location>
        <begin position="22"/>
        <end position="81"/>
    </location>
</feature>
<dbReference type="PROSITE" id="PS50977">
    <property type="entry name" value="HTH_TETR_2"/>
    <property type="match status" value="1"/>
</dbReference>
<feature type="compositionally biased region" description="Basic and acidic residues" evidence="3">
    <location>
        <begin position="10"/>
        <end position="23"/>
    </location>
</feature>
<evidence type="ECO:0000313" key="5">
    <source>
        <dbReference type="EMBL" id="AYF77517.1"/>
    </source>
</evidence>
<dbReference type="InterPro" id="IPR050109">
    <property type="entry name" value="HTH-type_TetR-like_transc_reg"/>
</dbReference>
<dbReference type="InterPro" id="IPR001647">
    <property type="entry name" value="HTH_TetR"/>
</dbReference>
<protein>
    <submittedName>
        <fullName evidence="5">TetR/AcrR family transcriptional regulator</fullName>
    </submittedName>
</protein>
<evidence type="ECO:0000256" key="2">
    <source>
        <dbReference type="PROSITE-ProRule" id="PRU00335"/>
    </source>
</evidence>
<proteinExistence type="predicted"/>
<dbReference type="Proteomes" id="UP000267164">
    <property type="component" value="Chromosome"/>
</dbReference>
<dbReference type="GO" id="GO:0000976">
    <property type="term" value="F:transcription cis-regulatory region binding"/>
    <property type="evidence" value="ECO:0007669"/>
    <property type="project" value="TreeGrafter"/>
</dbReference>
<reference evidence="5 6" key="1">
    <citation type="submission" date="2018-09" db="EMBL/GenBank/DDBJ databases">
        <title>Nocardia yunnanensis sp. nov., an actinomycete isolated from a soil sample.</title>
        <authorList>
            <person name="Zhang J."/>
        </authorList>
    </citation>
    <scope>NUCLEOTIDE SEQUENCE [LARGE SCALE GENOMIC DNA]</scope>
    <source>
        <strain evidence="5 6">CFHS0054</strain>
    </source>
</reference>
<dbReference type="Gene3D" id="1.10.357.10">
    <property type="entry name" value="Tetracycline Repressor, domain 2"/>
    <property type="match status" value="1"/>
</dbReference>
<dbReference type="EMBL" id="CP032568">
    <property type="protein sequence ID" value="AYF77517.1"/>
    <property type="molecule type" value="Genomic_DNA"/>
</dbReference>
<dbReference type="SUPFAM" id="SSF46689">
    <property type="entry name" value="Homeodomain-like"/>
    <property type="match status" value="1"/>
</dbReference>
<evidence type="ECO:0000256" key="1">
    <source>
        <dbReference type="ARBA" id="ARBA00023125"/>
    </source>
</evidence>
<dbReference type="PANTHER" id="PTHR30055">
    <property type="entry name" value="HTH-TYPE TRANSCRIPTIONAL REGULATOR RUTR"/>
    <property type="match status" value="1"/>
</dbReference>
<feature type="DNA-binding region" description="H-T-H motif" evidence="2">
    <location>
        <begin position="44"/>
        <end position="63"/>
    </location>
</feature>
<dbReference type="GO" id="GO:0003700">
    <property type="term" value="F:DNA-binding transcription factor activity"/>
    <property type="evidence" value="ECO:0007669"/>
    <property type="project" value="TreeGrafter"/>
</dbReference>
<dbReference type="KEGG" id="nyu:D7D52_31065"/>
<evidence type="ECO:0000256" key="3">
    <source>
        <dbReference type="SAM" id="MobiDB-lite"/>
    </source>
</evidence>
<dbReference type="Pfam" id="PF00440">
    <property type="entry name" value="TetR_N"/>
    <property type="match status" value="1"/>
</dbReference>
<evidence type="ECO:0000259" key="4">
    <source>
        <dbReference type="PROSITE" id="PS50977"/>
    </source>
</evidence>
<sequence length="203" mass="22568">MTEGTGGDAKGSDSPRRRRNPEQTRRAIIEGLLAAVHEGELDPTTRGIAERAGVSERSIFVHFPTRTALITAAVDQQSEQVEALIAEPDPTLPLNRRIDLVVRQSEAIFALQREPRVLGLVESLRTPAVDKRMRLTDKRIRDALARMFTPELTHDPGEHLLDLLDATAGWPYRHHLIDRRNLSKRAASEAIRRALTALLAGPS</sequence>
<dbReference type="InterPro" id="IPR009057">
    <property type="entry name" value="Homeodomain-like_sf"/>
</dbReference>
<name>A0A386ZIY7_9NOCA</name>
<keyword evidence="1 2" id="KW-0238">DNA-binding</keyword>
<evidence type="ECO:0000313" key="6">
    <source>
        <dbReference type="Proteomes" id="UP000267164"/>
    </source>
</evidence>
<keyword evidence="6" id="KW-1185">Reference proteome</keyword>
<accession>A0A386ZIY7</accession>
<feature type="region of interest" description="Disordered" evidence="3">
    <location>
        <begin position="1"/>
        <end position="23"/>
    </location>
</feature>